<protein>
    <submittedName>
        <fullName evidence="1">Uncharacterized protein</fullName>
    </submittedName>
</protein>
<dbReference type="HOGENOM" id="CLU_179867_0_0_3"/>
<accession>F4XRC2</accession>
<proteinExistence type="predicted"/>
<dbReference type="Proteomes" id="UP000003959">
    <property type="component" value="Unassembled WGS sequence"/>
</dbReference>
<dbReference type="AlphaFoldDB" id="F4XRC2"/>
<reference evidence="2" key="1">
    <citation type="journal article" date="2011" name="Proc. Natl. Acad. Sci. U.S.A.">
        <title>Genomic insights into the physiology and ecology of the marine filamentous cyanobacterium Lyngbya majuscula.</title>
        <authorList>
            <person name="Jones A.C."/>
            <person name="Monroe E.A."/>
            <person name="Podell S."/>
            <person name="Hess W.R."/>
            <person name="Klages S."/>
            <person name="Esquenazi E."/>
            <person name="Niessen S."/>
            <person name="Hoover H."/>
            <person name="Rothmann M."/>
            <person name="Lasken R.S."/>
            <person name="Yates J.R.III."/>
            <person name="Reinhardt R."/>
            <person name="Kube M."/>
            <person name="Burkart M.D."/>
            <person name="Allen E.E."/>
            <person name="Dorrestein P.C."/>
            <person name="Gerwick W.H."/>
            <person name="Gerwick L."/>
        </authorList>
    </citation>
    <scope>NUCLEOTIDE SEQUENCE [LARGE SCALE GENOMIC DNA]</scope>
    <source>
        <strain evidence="2">3L</strain>
    </source>
</reference>
<dbReference type="RefSeq" id="WP_008183625.1">
    <property type="nucleotide sequence ID" value="NZ_GL890888.1"/>
</dbReference>
<evidence type="ECO:0000313" key="2">
    <source>
        <dbReference type="Proteomes" id="UP000003959"/>
    </source>
</evidence>
<sequence>MILNQNFQVIENAAQIDDQFCLKLGPQAKAKVYRVLINDTGQILLDPIPEEEQWLWQNPETLAQVKRGIQQAAEGQGKYLGDFAQYASLDIDD</sequence>
<evidence type="ECO:0000313" key="1">
    <source>
        <dbReference type="EMBL" id="EGJ32862.1"/>
    </source>
</evidence>
<keyword evidence="2" id="KW-1185">Reference proteome</keyword>
<dbReference type="OrthoDB" id="3692448at2"/>
<dbReference type="eggNOG" id="ENOG50339ER">
    <property type="taxonomic scope" value="Bacteria"/>
</dbReference>
<name>F4XRC2_9CYAN</name>
<dbReference type="EMBL" id="GL890888">
    <property type="protein sequence ID" value="EGJ32862.1"/>
    <property type="molecule type" value="Genomic_DNA"/>
</dbReference>
<organism evidence="1 2">
    <name type="scientific">Moorena producens 3L</name>
    <dbReference type="NCBI Taxonomy" id="489825"/>
    <lineage>
        <taxon>Bacteria</taxon>
        <taxon>Bacillati</taxon>
        <taxon>Cyanobacteriota</taxon>
        <taxon>Cyanophyceae</taxon>
        <taxon>Coleofasciculales</taxon>
        <taxon>Coleofasciculaceae</taxon>
        <taxon>Moorena</taxon>
    </lineage>
</organism>
<gene>
    <name evidence="1" type="ORF">LYNGBM3L_75210</name>
</gene>